<dbReference type="PANTHER" id="PTHR41328">
    <property type="entry name" value="TERMINASE SMALL SUBUNIT-RELATED"/>
    <property type="match status" value="1"/>
</dbReference>
<dbReference type="Pfam" id="PF03592">
    <property type="entry name" value="Terminase_2"/>
    <property type="match status" value="1"/>
</dbReference>
<reference evidence="3 4" key="1">
    <citation type="submission" date="2015-04" db="EMBL/GenBank/DDBJ databases">
        <title>Draft genome sequence of bacteremic isolate Catabacter hongkongensis type strain HKU16T.</title>
        <authorList>
            <person name="Lau S.K."/>
            <person name="Teng J.L."/>
            <person name="Huang Y."/>
            <person name="Curreem S.O."/>
            <person name="Tsui S.K."/>
            <person name="Woo P.C."/>
        </authorList>
    </citation>
    <scope>NUCLEOTIDE SEQUENCE [LARGE SCALE GENOMIC DNA]</scope>
    <source>
        <strain evidence="3 4">HKU16</strain>
    </source>
</reference>
<keyword evidence="1" id="KW-1188">Viral release from host cell</keyword>
<evidence type="ECO:0000256" key="1">
    <source>
        <dbReference type="ARBA" id="ARBA00022612"/>
    </source>
</evidence>
<dbReference type="EMBL" id="LAYJ01000111">
    <property type="protein sequence ID" value="KKI50488.1"/>
    <property type="molecule type" value="Genomic_DNA"/>
</dbReference>
<comment type="caution">
    <text evidence="3">The sequence shown here is derived from an EMBL/GenBank/DDBJ whole genome shotgun (WGS) entry which is preliminary data.</text>
</comment>
<evidence type="ECO:0000313" key="4">
    <source>
        <dbReference type="Proteomes" id="UP000034076"/>
    </source>
</evidence>
<dbReference type="RefSeq" id="WP_046443930.1">
    <property type="nucleotide sequence ID" value="NZ_CAUERS010000010.1"/>
</dbReference>
<sequence>MTERQQRFCREYIKDENATQAALRAGYSEKRARRTAQAILADKRVRRYIDELKNNEKNRKLAQTWEILQYFTALMRDEVFEQRIEVDQETGQEILVRQPVKVADRTKAAEFLAKYYRILDEKEEDKGEDVIRVELDDNIKEWAK</sequence>
<evidence type="ECO:0000256" key="2">
    <source>
        <dbReference type="ARBA" id="ARBA00023219"/>
    </source>
</evidence>
<dbReference type="OrthoDB" id="7358785at2"/>
<gene>
    <name evidence="3" type="ORF">CHK_2080</name>
</gene>
<dbReference type="Gene3D" id="1.10.10.1400">
    <property type="entry name" value="Terminase, small subunit, N-terminal DNA-binding domain, HTH motif"/>
    <property type="match status" value="1"/>
</dbReference>
<organism evidence="3 4">
    <name type="scientific">Christensenella hongkongensis</name>
    <dbReference type="NCBI Taxonomy" id="270498"/>
    <lineage>
        <taxon>Bacteria</taxon>
        <taxon>Bacillati</taxon>
        <taxon>Bacillota</taxon>
        <taxon>Clostridia</taxon>
        <taxon>Christensenellales</taxon>
        <taxon>Christensenellaceae</taxon>
        <taxon>Christensenella</taxon>
    </lineage>
</organism>
<dbReference type="AlphaFoldDB" id="A0A0M2NE95"/>
<dbReference type="Gene3D" id="6.10.140.2160">
    <property type="match status" value="1"/>
</dbReference>
<protein>
    <submittedName>
        <fullName evidence="3">Phage terminase, small subunit</fullName>
    </submittedName>
</protein>
<dbReference type="Proteomes" id="UP000034076">
    <property type="component" value="Unassembled WGS sequence"/>
</dbReference>
<keyword evidence="4" id="KW-1185">Reference proteome</keyword>
<accession>A0A0M2NE95</accession>
<dbReference type="InterPro" id="IPR038713">
    <property type="entry name" value="Terminase_Gp1_N_sf"/>
</dbReference>
<evidence type="ECO:0000313" key="3">
    <source>
        <dbReference type="EMBL" id="KKI50488.1"/>
    </source>
</evidence>
<keyword evidence="2" id="KW-0231">Viral genome packaging</keyword>
<dbReference type="InterPro" id="IPR005335">
    <property type="entry name" value="Terminase_ssu"/>
</dbReference>
<dbReference type="GO" id="GO:0051276">
    <property type="term" value="P:chromosome organization"/>
    <property type="evidence" value="ECO:0007669"/>
    <property type="project" value="InterPro"/>
</dbReference>
<name>A0A0M2NE95_9FIRM</name>
<dbReference type="STRING" id="270498.CHK_2080"/>
<dbReference type="PANTHER" id="PTHR41328:SF2">
    <property type="entry name" value="TERMINASE SMALL SUBUNIT"/>
    <property type="match status" value="1"/>
</dbReference>
<dbReference type="InterPro" id="IPR052404">
    <property type="entry name" value="SPP1-like_terminase"/>
</dbReference>
<proteinExistence type="predicted"/>